<sequence length="391" mass="42741">MDIHSVKRARAPSDSSSLSTDSNSIHPSKSSRTIPSSTISESELLPGTAAPSNPPLLCSLPPTCHRQPTPLANTNELEKHYAKFHAHVCEYERCGCVFTDARLLELHQTECHDPIAALRKDRGEKIFQCHIPAPTCGRNFLTPKARRLHLIQAHGYPKEYFFAVTNKGIGGLLRKWGEGASMIRKEWKPRENKGDDKGKYRDDRMDEDNDDEDEDEAEEEEEESDSNEQEDEVGKDYVDLEATPRLLPRTTGIYSPNSSVSSSKTHRHQRDAMSPDSNATSLDALANSMESLTLVPDSVRFGKGGKKAGFAPNPHRGAHRGMARGRGGRGGIIPVNAQHTGVSATGQAQQGASGHSEHGDAQVRGGGRGRGIHRPPRVRGRGRGRGFLQGA</sequence>
<feature type="compositionally biased region" description="Basic and acidic residues" evidence="1">
    <location>
        <begin position="187"/>
        <end position="204"/>
    </location>
</feature>
<gene>
    <name evidence="3" type="ORF">D9613_007103</name>
</gene>
<feature type="compositionally biased region" description="Low complexity" evidence="1">
    <location>
        <begin position="13"/>
        <end position="24"/>
    </location>
</feature>
<name>A0A8H4QH55_9AGAR</name>
<dbReference type="InterPro" id="IPR039258">
    <property type="entry name" value="ZNF511"/>
</dbReference>
<dbReference type="Proteomes" id="UP000521872">
    <property type="component" value="Unassembled WGS sequence"/>
</dbReference>
<feature type="compositionally biased region" description="Basic residues" evidence="1">
    <location>
        <begin position="370"/>
        <end position="384"/>
    </location>
</feature>
<feature type="compositionally biased region" description="Acidic residues" evidence="1">
    <location>
        <begin position="205"/>
        <end position="231"/>
    </location>
</feature>
<protein>
    <recommendedName>
        <fullName evidence="2">C2H2-type domain-containing protein</fullName>
    </recommendedName>
</protein>
<feature type="domain" description="C2H2-type" evidence="2">
    <location>
        <begin position="89"/>
        <end position="112"/>
    </location>
</feature>
<evidence type="ECO:0000256" key="1">
    <source>
        <dbReference type="SAM" id="MobiDB-lite"/>
    </source>
</evidence>
<evidence type="ECO:0000313" key="3">
    <source>
        <dbReference type="EMBL" id="KAF4610690.1"/>
    </source>
</evidence>
<feature type="region of interest" description="Disordered" evidence="1">
    <location>
        <begin position="1"/>
        <end position="37"/>
    </location>
</feature>
<feature type="compositionally biased region" description="Basic residues" evidence="1">
    <location>
        <begin position="1"/>
        <end position="10"/>
    </location>
</feature>
<dbReference type="PANTHER" id="PTHR21354">
    <property type="entry name" value="ZINC FINGER PROTEIN 511"/>
    <property type="match status" value="1"/>
</dbReference>
<dbReference type="PROSITE" id="PS00028">
    <property type="entry name" value="ZINC_FINGER_C2H2_1"/>
    <property type="match status" value="1"/>
</dbReference>
<evidence type="ECO:0000313" key="4">
    <source>
        <dbReference type="Proteomes" id="UP000521872"/>
    </source>
</evidence>
<keyword evidence="4" id="KW-1185">Reference proteome</keyword>
<comment type="caution">
    <text evidence="3">The sequence shown here is derived from an EMBL/GenBank/DDBJ whole genome shotgun (WGS) entry which is preliminary data.</text>
</comment>
<feature type="compositionally biased region" description="Polar residues" evidence="1">
    <location>
        <begin position="342"/>
        <end position="353"/>
    </location>
</feature>
<evidence type="ECO:0000259" key="2">
    <source>
        <dbReference type="PROSITE" id="PS00028"/>
    </source>
</evidence>
<feature type="compositionally biased region" description="Polar residues" evidence="1">
    <location>
        <begin position="25"/>
        <end position="37"/>
    </location>
</feature>
<dbReference type="AlphaFoldDB" id="A0A8H4QH55"/>
<reference evidence="3 4" key="1">
    <citation type="submission" date="2019-12" db="EMBL/GenBank/DDBJ databases">
        <authorList>
            <person name="Floudas D."/>
            <person name="Bentzer J."/>
            <person name="Ahren D."/>
            <person name="Johansson T."/>
            <person name="Persson P."/>
            <person name="Tunlid A."/>
        </authorList>
    </citation>
    <scope>NUCLEOTIDE SEQUENCE [LARGE SCALE GENOMIC DNA]</scope>
    <source>
        <strain evidence="3 4">CBS 102.39</strain>
    </source>
</reference>
<dbReference type="InterPro" id="IPR013087">
    <property type="entry name" value="Znf_C2H2_type"/>
</dbReference>
<proteinExistence type="predicted"/>
<accession>A0A8H4QH55</accession>
<dbReference type="PANTHER" id="PTHR21354:SF0">
    <property type="entry name" value="ZINC FINGER PROTEIN 511"/>
    <property type="match status" value="1"/>
</dbReference>
<feature type="region of interest" description="Disordered" evidence="1">
    <location>
        <begin position="187"/>
        <end position="280"/>
    </location>
</feature>
<organism evidence="3 4">
    <name type="scientific">Agrocybe pediades</name>
    <dbReference type="NCBI Taxonomy" id="84607"/>
    <lineage>
        <taxon>Eukaryota</taxon>
        <taxon>Fungi</taxon>
        <taxon>Dikarya</taxon>
        <taxon>Basidiomycota</taxon>
        <taxon>Agaricomycotina</taxon>
        <taxon>Agaricomycetes</taxon>
        <taxon>Agaricomycetidae</taxon>
        <taxon>Agaricales</taxon>
        <taxon>Agaricineae</taxon>
        <taxon>Strophariaceae</taxon>
        <taxon>Agrocybe</taxon>
    </lineage>
</organism>
<feature type="compositionally biased region" description="Polar residues" evidence="1">
    <location>
        <begin position="252"/>
        <end position="263"/>
    </location>
</feature>
<feature type="region of interest" description="Disordered" evidence="1">
    <location>
        <begin position="342"/>
        <end position="391"/>
    </location>
</feature>
<dbReference type="EMBL" id="JAACJL010000058">
    <property type="protein sequence ID" value="KAF4610690.1"/>
    <property type="molecule type" value="Genomic_DNA"/>
</dbReference>